<gene>
    <name evidence="11" type="ORF">DFR68_102760</name>
</gene>
<accession>A0A370HDS1</accession>
<keyword evidence="3" id="KW-0328">Glycosyltransferase</keyword>
<evidence type="ECO:0000256" key="4">
    <source>
        <dbReference type="ARBA" id="ARBA00022679"/>
    </source>
</evidence>
<comment type="pathway">
    <text evidence="7">Carotenoid biosynthesis; staphyloxanthin biosynthesis; staphyloxanthin from farnesyl diphosphate: step 4/5.</text>
</comment>
<evidence type="ECO:0000256" key="7">
    <source>
        <dbReference type="ARBA" id="ARBA00037904"/>
    </source>
</evidence>
<dbReference type="PANTHER" id="PTHR43646">
    <property type="entry name" value="GLYCOSYLTRANSFERASE"/>
    <property type="match status" value="1"/>
</dbReference>
<dbReference type="STRING" id="1210089.GCA_001613165_03850"/>
<dbReference type="GO" id="GO:0005886">
    <property type="term" value="C:plasma membrane"/>
    <property type="evidence" value="ECO:0007669"/>
    <property type="project" value="UniProtKB-SubCell"/>
</dbReference>
<evidence type="ECO:0000256" key="3">
    <source>
        <dbReference type="ARBA" id="ARBA00022676"/>
    </source>
</evidence>
<protein>
    <recommendedName>
        <fullName evidence="9">4,4'-diaponeurosporenoate glycosyltransferase</fullName>
    </recommendedName>
</protein>
<evidence type="ECO:0000256" key="6">
    <source>
        <dbReference type="ARBA" id="ARBA00037281"/>
    </source>
</evidence>
<dbReference type="EMBL" id="QQAZ01000002">
    <property type="protein sequence ID" value="RDI54631.1"/>
    <property type="molecule type" value="Genomic_DNA"/>
</dbReference>
<feature type="domain" description="Glycosyltransferase 2-like" evidence="10">
    <location>
        <begin position="22"/>
        <end position="179"/>
    </location>
</feature>
<dbReference type="CDD" id="cd00761">
    <property type="entry name" value="Glyco_tranf_GTA_type"/>
    <property type="match status" value="1"/>
</dbReference>
<dbReference type="InterPro" id="IPR029044">
    <property type="entry name" value="Nucleotide-diphossugar_trans"/>
</dbReference>
<dbReference type="Proteomes" id="UP000255355">
    <property type="component" value="Unassembled WGS sequence"/>
</dbReference>
<dbReference type="GO" id="GO:0016757">
    <property type="term" value="F:glycosyltransferase activity"/>
    <property type="evidence" value="ECO:0007669"/>
    <property type="project" value="UniProtKB-KW"/>
</dbReference>
<keyword evidence="4 11" id="KW-0808">Transferase</keyword>
<evidence type="ECO:0000313" key="11">
    <source>
        <dbReference type="EMBL" id="RDI54631.1"/>
    </source>
</evidence>
<dbReference type="PANTHER" id="PTHR43646:SF2">
    <property type="entry name" value="GLYCOSYLTRANSFERASE 2-LIKE DOMAIN-CONTAINING PROTEIN"/>
    <property type="match status" value="1"/>
</dbReference>
<reference evidence="11 12" key="1">
    <citation type="submission" date="2018-07" db="EMBL/GenBank/DDBJ databases">
        <title>Genomic Encyclopedia of Type Strains, Phase IV (KMG-IV): sequencing the most valuable type-strain genomes for metagenomic binning, comparative biology and taxonomic classification.</title>
        <authorList>
            <person name="Goeker M."/>
        </authorList>
    </citation>
    <scope>NUCLEOTIDE SEQUENCE [LARGE SCALE GENOMIC DNA]</scope>
    <source>
        <strain evidence="11 12">DSM 44952</strain>
    </source>
</reference>
<comment type="similarity">
    <text evidence="8">Belongs to the glycosyltransferase 2 family. CrtQ subfamily.</text>
</comment>
<name>A0A370HDS1_9NOCA</name>
<evidence type="ECO:0000256" key="2">
    <source>
        <dbReference type="ARBA" id="ARBA00022475"/>
    </source>
</evidence>
<comment type="function">
    <text evidence="6">Catalyzes the glycosylation of 4,4'-diaponeurosporenoate, i.e. the esterification of glucose at the C1'' position with the carboxyl group of 4,4'-diaponeurosporenic acid, to form glycosyl-4,4'-diaponeurosporenoate. This is a step in the biosynthesis of staphyloxanthin, an orange pigment present in most staphylococci strains.</text>
</comment>
<dbReference type="InterPro" id="IPR001173">
    <property type="entry name" value="Glyco_trans_2-like"/>
</dbReference>
<keyword evidence="2" id="KW-1003">Cell membrane</keyword>
<dbReference type="Gene3D" id="3.90.550.10">
    <property type="entry name" value="Spore Coat Polysaccharide Biosynthesis Protein SpsA, Chain A"/>
    <property type="match status" value="1"/>
</dbReference>
<evidence type="ECO:0000256" key="9">
    <source>
        <dbReference type="ARBA" id="ARBA00040345"/>
    </source>
</evidence>
<dbReference type="Pfam" id="PF00535">
    <property type="entry name" value="Glycos_transf_2"/>
    <property type="match status" value="1"/>
</dbReference>
<sequence length="294" mass="33202">MIDLQVDVDSFVVDANPPIVLTVVIPVLNEAKSIARTLDKLAVQAAVDEIVVVDNGSTDGTRQLVEKYSREHPKVFVVTESRRGVARARNTGFDEARGEYIARTDADTLVAADWGEVIRRHFDDTPDCAAVTGIATYHDSPVGGLLEFGILLQRKLGKLGGRVGNMYGPSMAIRRTAWEKVRGDTSTRPDVVDDLDLAICLVKHGQVIHQLVNMRVRTSSRRRRLAPRRCLQFHRGGLRTARRQEIPIRWPHYVIIAGALVSHTAQWPLYRFWDFDRRRFTFRPDAERLFPLGD</sequence>
<keyword evidence="5" id="KW-0472">Membrane</keyword>
<comment type="caution">
    <text evidence="11">The sequence shown here is derived from an EMBL/GenBank/DDBJ whole genome shotgun (WGS) entry which is preliminary data.</text>
</comment>
<evidence type="ECO:0000256" key="8">
    <source>
        <dbReference type="ARBA" id="ARBA00038120"/>
    </source>
</evidence>
<evidence type="ECO:0000313" key="12">
    <source>
        <dbReference type="Proteomes" id="UP000255355"/>
    </source>
</evidence>
<keyword evidence="12" id="KW-1185">Reference proteome</keyword>
<comment type="subcellular location">
    <subcellularLocation>
        <location evidence="1">Cell membrane</location>
    </subcellularLocation>
</comment>
<dbReference type="SUPFAM" id="SSF53448">
    <property type="entry name" value="Nucleotide-diphospho-sugar transferases"/>
    <property type="match status" value="1"/>
</dbReference>
<dbReference type="AlphaFoldDB" id="A0A370HDS1"/>
<evidence type="ECO:0000256" key="5">
    <source>
        <dbReference type="ARBA" id="ARBA00023136"/>
    </source>
</evidence>
<proteinExistence type="inferred from homology"/>
<organism evidence="11 12">
    <name type="scientific">Nocardia mexicana</name>
    <dbReference type="NCBI Taxonomy" id="279262"/>
    <lineage>
        <taxon>Bacteria</taxon>
        <taxon>Bacillati</taxon>
        <taxon>Actinomycetota</taxon>
        <taxon>Actinomycetes</taxon>
        <taxon>Mycobacteriales</taxon>
        <taxon>Nocardiaceae</taxon>
        <taxon>Nocardia</taxon>
    </lineage>
</organism>
<evidence type="ECO:0000259" key="10">
    <source>
        <dbReference type="Pfam" id="PF00535"/>
    </source>
</evidence>
<evidence type="ECO:0000256" key="1">
    <source>
        <dbReference type="ARBA" id="ARBA00004236"/>
    </source>
</evidence>